<keyword evidence="2" id="KW-1185">Reference proteome</keyword>
<dbReference type="EMBL" id="CP025682">
    <property type="protein sequence ID" value="AUN94198.1"/>
    <property type="molecule type" value="Genomic_DNA"/>
</dbReference>
<evidence type="ECO:0000313" key="2">
    <source>
        <dbReference type="Proteomes" id="UP000242205"/>
    </source>
</evidence>
<dbReference type="Pfam" id="PF09837">
    <property type="entry name" value="DUF2064"/>
    <property type="match status" value="1"/>
</dbReference>
<dbReference type="PANTHER" id="PTHR36529:SF1">
    <property type="entry name" value="GLYCOSYLTRANSFERASE"/>
    <property type="match status" value="1"/>
</dbReference>
<proteinExistence type="predicted"/>
<dbReference type="RefSeq" id="WP_102246269.1">
    <property type="nucleotide sequence ID" value="NZ_CP025682.1"/>
</dbReference>
<protein>
    <recommendedName>
        <fullName evidence="3">Glycosyltransferase</fullName>
    </recommendedName>
</protein>
<accession>A0A2I6S4N1</accession>
<evidence type="ECO:0008006" key="3">
    <source>
        <dbReference type="Google" id="ProtNLM"/>
    </source>
</evidence>
<dbReference type="InterPro" id="IPR029044">
    <property type="entry name" value="Nucleotide-diphossugar_trans"/>
</dbReference>
<name>A0A2I6S4N1_9RHOO</name>
<gene>
    <name evidence="1" type="ORF">C0099_04130</name>
</gene>
<dbReference type="NCBIfam" id="TIGR04282">
    <property type="entry name" value="glyco_like_cofC"/>
    <property type="match status" value="1"/>
</dbReference>
<dbReference type="AlphaFoldDB" id="A0A2I6S4N1"/>
<organism evidence="1 2">
    <name type="scientific">Pseudazoarcus pumilus</name>
    <dbReference type="NCBI Taxonomy" id="2067960"/>
    <lineage>
        <taxon>Bacteria</taxon>
        <taxon>Pseudomonadati</taxon>
        <taxon>Pseudomonadota</taxon>
        <taxon>Betaproteobacteria</taxon>
        <taxon>Rhodocyclales</taxon>
        <taxon>Zoogloeaceae</taxon>
        <taxon>Pseudazoarcus</taxon>
    </lineage>
</organism>
<dbReference type="Proteomes" id="UP000242205">
    <property type="component" value="Chromosome"/>
</dbReference>
<evidence type="ECO:0000313" key="1">
    <source>
        <dbReference type="EMBL" id="AUN94198.1"/>
    </source>
</evidence>
<dbReference type="PANTHER" id="PTHR36529">
    <property type="entry name" value="SLL1095 PROTEIN"/>
    <property type="match status" value="1"/>
</dbReference>
<dbReference type="Gene3D" id="3.90.550.10">
    <property type="entry name" value="Spore Coat Polysaccharide Biosynthesis Protein SpsA, Chain A"/>
    <property type="match status" value="1"/>
</dbReference>
<dbReference type="KEGG" id="atw:C0099_04130"/>
<dbReference type="SUPFAM" id="SSF53448">
    <property type="entry name" value="Nucleotide-diphospho-sugar transferases"/>
    <property type="match status" value="1"/>
</dbReference>
<dbReference type="OrthoDB" id="9798250at2"/>
<sequence length="201" mass="21261">MNSCRIIVFAKAPLPGRVKTRLIPALGADGAAALAREMLERTLAAALDAGLGPVELCGDPSPDDAPWADVVLPAGIERSAQGAGDLGVRMSRAAQRALARGERVLVVGTDCAQMSAALLRQAAGMLDGAEVVIGPVADGGYALIGLSRHDERLFRDIAWSTPTVAATTRERAATLGWRLAQTRTLHDIDTPEDLRHWKTRP</sequence>
<dbReference type="InterPro" id="IPR018641">
    <property type="entry name" value="Trfase_1_rSAM/seldom-assoc"/>
</dbReference>
<reference evidence="1 2" key="1">
    <citation type="submission" date="2018-01" db="EMBL/GenBank/DDBJ databases">
        <authorList>
            <person name="Fu G.-Y."/>
        </authorList>
    </citation>
    <scope>NUCLEOTIDE SEQUENCE [LARGE SCALE GENOMIC DNA]</scope>
    <source>
        <strain evidence="1 2">SY39</strain>
    </source>
</reference>